<dbReference type="FunFam" id="3.40.50.2300:FF:000001">
    <property type="entry name" value="DNA-binding response regulator PhoB"/>
    <property type="match status" value="1"/>
</dbReference>
<dbReference type="Gene3D" id="1.10.10.10">
    <property type="entry name" value="Winged helix-like DNA-binding domain superfamily/Winged helix DNA-binding domain"/>
    <property type="match status" value="1"/>
</dbReference>
<dbReference type="PROSITE" id="PS50110">
    <property type="entry name" value="RESPONSE_REGULATORY"/>
    <property type="match status" value="1"/>
</dbReference>
<dbReference type="Pfam" id="PF00072">
    <property type="entry name" value="Response_reg"/>
    <property type="match status" value="1"/>
</dbReference>
<dbReference type="InterPro" id="IPR001789">
    <property type="entry name" value="Sig_transdc_resp-reg_receiver"/>
</dbReference>
<evidence type="ECO:0000256" key="7">
    <source>
        <dbReference type="PROSITE-ProRule" id="PRU00169"/>
    </source>
</evidence>
<dbReference type="GO" id="GO:0005829">
    <property type="term" value="C:cytosol"/>
    <property type="evidence" value="ECO:0007669"/>
    <property type="project" value="TreeGrafter"/>
</dbReference>
<name>A0A0A5HV94_9BACI</name>
<evidence type="ECO:0000256" key="4">
    <source>
        <dbReference type="ARBA" id="ARBA00023015"/>
    </source>
</evidence>
<evidence type="ECO:0000256" key="8">
    <source>
        <dbReference type="PROSITE-ProRule" id="PRU01091"/>
    </source>
</evidence>
<dbReference type="InterPro" id="IPR011006">
    <property type="entry name" value="CheY-like_superfamily"/>
</dbReference>
<dbReference type="GO" id="GO:0032993">
    <property type="term" value="C:protein-DNA complex"/>
    <property type="evidence" value="ECO:0007669"/>
    <property type="project" value="TreeGrafter"/>
</dbReference>
<dbReference type="AlphaFoldDB" id="A0A0A5HV94"/>
<dbReference type="GO" id="GO:0000976">
    <property type="term" value="F:transcription cis-regulatory region binding"/>
    <property type="evidence" value="ECO:0007669"/>
    <property type="project" value="TreeGrafter"/>
</dbReference>
<dbReference type="GO" id="GO:0006355">
    <property type="term" value="P:regulation of DNA-templated transcription"/>
    <property type="evidence" value="ECO:0007669"/>
    <property type="project" value="InterPro"/>
</dbReference>
<keyword evidence="4" id="KW-0805">Transcription regulation</keyword>
<evidence type="ECO:0000259" key="9">
    <source>
        <dbReference type="PROSITE" id="PS50110"/>
    </source>
</evidence>
<comment type="caution">
    <text evidence="11">The sequence shown here is derived from an EMBL/GenBank/DDBJ whole genome shotgun (WGS) entry which is preliminary data.</text>
</comment>
<dbReference type="InterPro" id="IPR001867">
    <property type="entry name" value="OmpR/PhoB-type_DNA-bd"/>
</dbReference>
<keyword evidence="5 8" id="KW-0238">DNA-binding</keyword>
<dbReference type="SMART" id="SM00862">
    <property type="entry name" value="Trans_reg_C"/>
    <property type="match status" value="1"/>
</dbReference>
<dbReference type="EMBL" id="AVPG01000006">
    <property type="protein sequence ID" value="KGX87527.1"/>
    <property type="molecule type" value="Genomic_DNA"/>
</dbReference>
<dbReference type="FunFam" id="1.10.10.10:FF:000018">
    <property type="entry name" value="DNA-binding response regulator ResD"/>
    <property type="match status" value="1"/>
</dbReference>
<evidence type="ECO:0000256" key="1">
    <source>
        <dbReference type="ARBA" id="ARBA00004496"/>
    </source>
</evidence>
<feature type="domain" description="OmpR/PhoB-type" evidence="10">
    <location>
        <begin position="128"/>
        <end position="223"/>
    </location>
</feature>
<dbReference type="eggNOG" id="COG0745">
    <property type="taxonomic scope" value="Bacteria"/>
</dbReference>
<dbReference type="CDD" id="cd00383">
    <property type="entry name" value="trans_reg_C"/>
    <property type="match status" value="1"/>
</dbReference>
<organism evidence="11 12">
    <name type="scientific">Pontibacillus litoralis JSM 072002</name>
    <dbReference type="NCBI Taxonomy" id="1385512"/>
    <lineage>
        <taxon>Bacteria</taxon>
        <taxon>Bacillati</taxon>
        <taxon>Bacillota</taxon>
        <taxon>Bacilli</taxon>
        <taxon>Bacillales</taxon>
        <taxon>Bacillaceae</taxon>
        <taxon>Pontibacillus</taxon>
    </lineage>
</organism>
<dbReference type="Gene3D" id="3.40.50.2300">
    <property type="match status" value="1"/>
</dbReference>
<keyword evidence="3" id="KW-0902">Two-component regulatory system</keyword>
<feature type="DNA-binding region" description="OmpR/PhoB-type" evidence="8">
    <location>
        <begin position="128"/>
        <end position="223"/>
    </location>
</feature>
<evidence type="ECO:0000256" key="5">
    <source>
        <dbReference type="ARBA" id="ARBA00023125"/>
    </source>
</evidence>
<sequence length="223" mass="26017">MLKDRILIVDDEQEMIQLLKSYLRGDFEIYTANDGEEAIYVVQNHEIDLVLLDIMMPNMDGMTACKEIRSFSDVPILLLTAKSEEYDRVEGLRSGADDYIVKPFSPKELLARIEAVLRRSKGFKRDFTNVLQFEEIHLNIERHIVKVKEKEVVLTRKEFHLLQLFMSNPGHVYTREQLLDKIWGLDTNGTIRTVDTHIKTLRIKLQLAGKYIKTVWGVGYKFE</sequence>
<dbReference type="PROSITE" id="PS51755">
    <property type="entry name" value="OMPR_PHOB"/>
    <property type="match status" value="1"/>
</dbReference>
<evidence type="ECO:0000256" key="2">
    <source>
        <dbReference type="ARBA" id="ARBA00022553"/>
    </source>
</evidence>
<dbReference type="Proteomes" id="UP000030401">
    <property type="component" value="Unassembled WGS sequence"/>
</dbReference>
<feature type="modified residue" description="4-aspartylphosphate" evidence="7">
    <location>
        <position position="53"/>
    </location>
</feature>
<proteinExistence type="predicted"/>
<accession>A0A0A5HV94</accession>
<protein>
    <submittedName>
        <fullName evidence="11">Transcriptional regulator</fullName>
    </submittedName>
</protein>
<keyword evidence="12" id="KW-1185">Reference proteome</keyword>
<keyword evidence="6" id="KW-0804">Transcription</keyword>
<dbReference type="RefSeq" id="WP_036833288.1">
    <property type="nucleotide sequence ID" value="NZ_AVPG01000006.1"/>
</dbReference>
<evidence type="ECO:0000259" key="10">
    <source>
        <dbReference type="PROSITE" id="PS51755"/>
    </source>
</evidence>
<dbReference type="InterPro" id="IPR039420">
    <property type="entry name" value="WalR-like"/>
</dbReference>
<dbReference type="InterPro" id="IPR036388">
    <property type="entry name" value="WH-like_DNA-bd_sf"/>
</dbReference>
<dbReference type="SUPFAM" id="SSF52172">
    <property type="entry name" value="CheY-like"/>
    <property type="match status" value="1"/>
</dbReference>
<evidence type="ECO:0000256" key="3">
    <source>
        <dbReference type="ARBA" id="ARBA00023012"/>
    </source>
</evidence>
<feature type="domain" description="Response regulatory" evidence="9">
    <location>
        <begin position="5"/>
        <end position="117"/>
    </location>
</feature>
<dbReference type="Pfam" id="PF00486">
    <property type="entry name" value="Trans_reg_C"/>
    <property type="match status" value="1"/>
</dbReference>
<keyword evidence="2 7" id="KW-0597">Phosphoprotein</keyword>
<dbReference type="STRING" id="1385512.N784_14875"/>
<gene>
    <name evidence="11" type="ORF">N784_14875</name>
</gene>
<dbReference type="SMART" id="SM00448">
    <property type="entry name" value="REC"/>
    <property type="match status" value="1"/>
</dbReference>
<dbReference type="PANTHER" id="PTHR48111:SF73">
    <property type="entry name" value="ALKALINE PHOSPHATASE SYNTHESIS TRANSCRIPTIONAL REGULATORY PROTEIN PHOP"/>
    <property type="match status" value="1"/>
</dbReference>
<comment type="subcellular location">
    <subcellularLocation>
        <location evidence="1">Cytoplasm</location>
    </subcellularLocation>
</comment>
<evidence type="ECO:0000256" key="6">
    <source>
        <dbReference type="ARBA" id="ARBA00023163"/>
    </source>
</evidence>
<dbReference type="OrthoDB" id="9790442at2"/>
<dbReference type="PANTHER" id="PTHR48111">
    <property type="entry name" value="REGULATOR OF RPOS"/>
    <property type="match status" value="1"/>
</dbReference>
<evidence type="ECO:0000313" key="11">
    <source>
        <dbReference type="EMBL" id="KGX87527.1"/>
    </source>
</evidence>
<dbReference type="Gene3D" id="6.10.250.690">
    <property type="match status" value="1"/>
</dbReference>
<evidence type="ECO:0000313" key="12">
    <source>
        <dbReference type="Proteomes" id="UP000030401"/>
    </source>
</evidence>
<reference evidence="11 12" key="1">
    <citation type="submission" date="2013-08" db="EMBL/GenBank/DDBJ databases">
        <authorList>
            <person name="Huang J."/>
            <person name="Wang G."/>
        </authorList>
    </citation>
    <scope>NUCLEOTIDE SEQUENCE [LARGE SCALE GENOMIC DNA]</scope>
    <source>
        <strain evidence="11 12">JSM 072002</strain>
    </source>
</reference>
<dbReference type="GO" id="GO:0000156">
    <property type="term" value="F:phosphorelay response regulator activity"/>
    <property type="evidence" value="ECO:0007669"/>
    <property type="project" value="TreeGrafter"/>
</dbReference>